<name>A0A2T0VXS8_9RHOB</name>
<dbReference type="CDD" id="cd00293">
    <property type="entry name" value="USP-like"/>
    <property type="match status" value="1"/>
</dbReference>
<evidence type="ECO:0000259" key="1">
    <source>
        <dbReference type="Pfam" id="PF00582"/>
    </source>
</evidence>
<keyword evidence="3" id="KW-1185">Reference proteome</keyword>
<evidence type="ECO:0000313" key="2">
    <source>
        <dbReference type="EMBL" id="PRY76912.1"/>
    </source>
</evidence>
<dbReference type="Gene3D" id="3.40.50.12370">
    <property type="match status" value="1"/>
</dbReference>
<organism evidence="2 3">
    <name type="scientific">Yoonia maritima</name>
    <dbReference type="NCBI Taxonomy" id="1435347"/>
    <lineage>
        <taxon>Bacteria</taxon>
        <taxon>Pseudomonadati</taxon>
        <taxon>Pseudomonadota</taxon>
        <taxon>Alphaproteobacteria</taxon>
        <taxon>Rhodobacterales</taxon>
        <taxon>Paracoccaceae</taxon>
        <taxon>Yoonia</taxon>
    </lineage>
</organism>
<dbReference type="AlphaFoldDB" id="A0A2T0VXS8"/>
<reference evidence="2 3" key="1">
    <citation type="submission" date="2018-03" db="EMBL/GenBank/DDBJ databases">
        <title>Genomic Encyclopedia of Archaeal and Bacterial Type Strains, Phase II (KMG-II): from individual species to whole genera.</title>
        <authorList>
            <person name="Goeker M."/>
        </authorList>
    </citation>
    <scope>NUCLEOTIDE SEQUENCE [LARGE SCALE GENOMIC DNA]</scope>
    <source>
        <strain evidence="2 3">DSM 101533</strain>
    </source>
</reference>
<comment type="caution">
    <text evidence="2">The sequence shown here is derived from an EMBL/GenBank/DDBJ whole genome shotgun (WGS) entry which is preliminary data.</text>
</comment>
<dbReference type="Proteomes" id="UP000238007">
    <property type="component" value="Unassembled WGS sequence"/>
</dbReference>
<evidence type="ECO:0000313" key="3">
    <source>
        <dbReference type="Proteomes" id="UP000238007"/>
    </source>
</evidence>
<sequence>MKSIKGMPTMAYKIISTILTQKEDVDGLNAAIALTTRMDAHLDIYAITISHSETGGYYMGAEAMLAADQTREAIKQRDVLEKWVNAEMQGETVRWSLQGAAVQGPALSSFLARNLRFSDLVVTARPYQDSEEVAAIVEASLFAAERPVLMIPKGCTAPEPGGRVIVGWNDGIEAMTATRAALPFLAEAAQTDICIIDPPVRAADRSDPGGAVAQYLMRHGAKTQVDVLAKTEPDIAEILLRRTREVGAQMIVSGAYGHSRLREAVFGGTTRSLLEMADRPILMSR</sequence>
<protein>
    <submittedName>
        <fullName evidence="2">Universal stress protein family protein</fullName>
    </submittedName>
</protein>
<dbReference type="SUPFAM" id="SSF52402">
    <property type="entry name" value="Adenine nucleotide alpha hydrolases-like"/>
    <property type="match status" value="1"/>
</dbReference>
<dbReference type="EMBL" id="PVTP01000007">
    <property type="protein sequence ID" value="PRY76912.1"/>
    <property type="molecule type" value="Genomic_DNA"/>
</dbReference>
<dbReference type="InterPro" id="IPR006016">
    <property type="entry name" value="UspA"/>
</dbReference>
<accession>A0A2T0VXS8</accession>
<dbReference type="Pfam" id="PF00582">
    <property type="entry name" value="Usp"/>
    <property type="match status" value="1"/>
</dbReference>
<dbReference type="RefSeq" id="WP_243394528.1">
    <property type="nucleotide sequence ID" value="NZ_PVTP01000007.1"/>
</dbReference>
<proteinExistence type="predicted"/>
<gene>
    <name evidence="2" type="ORF">CLV80_10789</name>
</gene>
<feature type="domain" description="UspA" evidence="1">
    <location>
        <begin position="216"/>
        <end position="284"/>
    </location>
</feature>